<proteinExistence type="predicted"/>
<name>H9UJP8_SPIAZ</name>
<dbReference type="Pfam" id="PF08308">
    <property type="entry name" value="PEGA"/>
    <property type="match status" value="1"/>
</dbReference>
<protein>
    <submittedName>
        <fullName evidence="2">PEGA domain-containing protein</fullName>
    </submittedName>
</protein>
<evidence type="ECO:0000313" key="2">
    <source>
        <dbReference type="EMBL" id="AFG37741.1"/>
    </source>
</evidence>
<accession>H9UJP8</accession>
<dbReference type="AlphaFoldDB" id="H9UJP8"/>
<evidence type="ECO:0000313" key="3">
    <source>
        <dbReference type="Proteomes" id="UP000007383"/>
    </source>
</evidence>
<dbReference type="PANTHER" id="PTHR36194:SF1">
    <property type="entry name" value="S-LAYER-LIKE PROTEIN"/>
    <property type="match status" value="1"/>
</dbReference>
<dbReference type="InterPro" id="IPR013229">
    <property type="entry name" value="PEGA"/>
</dbReference>
<gene>
    <name evidence="2" type="ordered locus">Spiaf_1684</name>
</gene>
<sequence>MHRNRHSRTIRLVLGILLLWHLLWPAVLSATTTGEHQPSSAAVTREEQADPSAYGQLQISSDAPRTRVRLNGRMIGQTPLTEQDLPDGEHLLELSAEGYAGISRWILVEQGYITRVEASLRPLGGTVEIISNPPVTVQVTAVGSGRVLPGQLLAPGRHTLMIQAFGFQPLQKTIDLQDGQHLELQVQLEPAELAITDLQLQRTRVAREDNAALGRNIVTIYATAPGMVRLELKDAEDRTVFTEEVMLQQPRQTVLLSDPGTLDLQTGSYQLELHSPEQEVRRTGFLVVPGPTRILPGLYIGDSSMPSGIARPQHSTAIRYTVSLLQDRRQLLHRAAVRYAPANRLEVGLNGLLHTSWRDDTPHPGYAADLQLRFHPVSADNRLHASLVATATASETSLPIYRDSPGLRIEAAGSWLLSRDTRYLLLSAAPGASLSRGSRRYLLQSAIEFGSHNMAARLVWSGDSGSPVLYPALAHRRLAGEMSLQIPSHTAAIAIALHGELVFVDRATEWMPGVSLAILY</sequence>
<evidence type="ECO:0000259" key="1">
    <source>
        <dbReference type="Pfam" id="PF08308"/>
    </source>
</evidence>
<dbReference type="EMBL" id="CP003282">
    <property type="protein sequence ID" value="AFG37741.1"/>
    <property type="molecule type" value="Genomic_DNA"/>
</dbReference>
<reference evidence="3" key="1">
    <citation type="journal article" date="2013" name="Stand. Genomic Sci.">
        <title>Complete genome sequence of the halophilic bacterium Spirochaeta africana type strain (Z-7692(T)) from the alkaline Lake Magadi in the East African Rift.</title>
        <authorList>
            <person name="Liolos K."/>
            <person name="Abt B."/>
            <person name="Scheuner C."/>
            <person name="Teshima H."/>
            <person name="Held B."/>
            <person name="Lapidus A."/>
            <person name="Nolan M."/>
            <person name="Lucas S."/>
            <person name="Deshpande S."/>
            <person name="Cheng J.F."/>
            <person name="Tapia R."/>
            <person name="Goodwin L.A."/>
            <person name="Pitluck S."/>
            <person name="Pagani I."/>
            <person name="Ivanova N."/>
            <person name="Mavromatis K."/>
            <person name="Mikhailova N."/>
            <person name="Huntemann M."/>
            <person name="Pati A."/>
            <person name="Chen A."/>
            <person name="Palaniappan K."/>
            <person name="Land M."/>
            <person name="Rohde M."/>
            <person name="Tindall B.J."/>
            <person name="Detter J.C."/>
            <person name="Goker M."/>
            <person name="Bristow J."/>
            <person name="Eisen J.A."/>
            <person name="Markowitz V."/>
            <person name="Hugenholtz P."/>
            <person name="Woyke T."/>
            <person name="Klenk H.P."/>
            <person name="Kyrpides N.C."/>
        </authorList>
    </citation>
    <scope>NUCLEOTIDE SEQUENCE</scope>
    <source>
        <strain evidence="3">ATCC 700263 / DSM 8902 / Z-7692</strain>
    </source>
</reference>
<dbReference type="STRING" id="889378.Spiaf_1684"/>
<keyword evidence="3" id="KW-1185">Reference proteome</keyword>
<dbReference type="Proteomes" id="UP000007383">
    <property type="component" value="Chromosome"/>
</dbReference>
<dbReference type="PATRIC" id="fig|889378.3.peg.1670"/>
<dbReference type="HOGENOM" id="CLU_523634_0_0_12"/>
<feature type="domain" description="PEGA" evidence="1">
    <location>
        <begin position="55"/>
        <end position="122"/>
    </location>
</feature>
<dbReference type="KEGG" id="sfc:Spiaf_1684"/>
<organism evidence="2 3">
    <name type="scientific">Spirochaeta africana (strain ATCC 700263 / DSM 8902 / Z-7692)</name>
    <dbReference type="NCBI Taxonomy" id="889378"/>
    <lineage>
        <taxon>Bacteria</taxon>
        <taxon>Pseudomonadati</taxon>
        <taxon>Spirochaetota</taxon>
        <taxon>Spirochaetia</taxon>
        <taxon>Spirochaetales</taxon>
        <taxon>Spirochaetaceae</taxon>
        <taxon>Spirochaeta</taxon>
    </lineage>
</organism>
<dbReference type="PANTHER" id="PTHR36194">
    <property type="entry name" value="S-LAYER-LIKE PROTEIN"/>
    <property type="match status" value="1"/>
</dbReference>